<comment type="caution">
    <text evidence="1">The sequence shown here is derived from an EMBL/GenBank/DDBJ whole genome shotgun (WGS) entry which is preliminary data.</text>
</comment>
<accession>A0A9D2Q826</accession>
<dbReference type="AlphaFoldDB" id="A0A9D2Q826"/>
<name>A0A9D2Q826_9FIRM</name>
<sequence>MTGNEVFAAAAAYLAQTRPDSEEWKPFVPHWLNLLLQESLPYENAWRTIQGMELLKEAPILTQERMDEPLVYHEALVRTALPYGLASDFWRDDDNDYRANDFRARYIAALEDCLQAEAQTVKDCY</sequence>
<reference evidence="1" key="2">
    <citation type="submission" date="2021-04" db="EMBL/GenBank/DDBJ databases">
        <authorList>
            <person name="Gilroy R."/>
        </authorList>
    </citation>
    <scope>NUCLEOTIDE SEQUENCE</scope>
    <source>
        <strain evidence="1">5933</strain>
    </source>
</reference>
<protein>
    <submittedName>
        <fullName evidence="1">Uncharacterized protein</fullName>
    </submittedName>
</protein>
<proteinExistence type="predicted"/>
<dbReference type="EMBL" id="DWWA01000037">
    <property type="protein sequence ID" value="HJC72600.1"/>
    <property type="molecule type" value="Genomic_DNA"/>
</dbReference>
<dbReference type="Proteomes" id="UP000823918">
    <property type="component" value="Unassembled WGS sequence"/>
</dbReference>
<evidence type="ECO:0000313" key="1">
    <source>
        <dbReference type="EMBL" id="HJC72600.1"/>
    </source>
</evidence>
<reference evidence="1" key="1">
    <citation type="journal article" date="2021" name="PeerJ">
        <title>Extensive microbial diversity within the chicken gut microbiome revealed by metagenomics and culture.</title>
        <authorList>
            <person name="Gilroy R."/>
            <person name="Ravi A."/>
            <person name="Getino M."/>
            <person name="Pursley I."/>
            <person name="Horton D.L."/>
            <person name="Alikhan N.F."/>
            <person name="Baker D."/>
            <person name="Gharbi K."/>
            <person name="Hall N."/>
            <person name="Watson M."/>
            <person name="Adriaenssens E.M."/>
            <person name="Foster-Nyarko E."/>
            <person name="Jarju S."/>
            <person name="Secka A."/>
            <person name="Antonio M."/>
            <person name="Oren A."/>
            <person name="Chaudhuri R.R."/>
            <person name="La Ragione R."/>
            <person name="Hildebrand F."/>
            <person name="Pallen M.J."/>
        </authorList>
    </citation>
    <scope>NUCLEOTIDE SEQUENCE</scope>
    <source>
        <strain evidence="1">5933</strain>
    </source>
</reference>
<gene>
    <name evidence="1" type="ORF">H9698_07390</name>
</gene>
<evidence type="ECO:0000313" key="2">
    <source>
        <dbReference type="Proteomes" id="UP000823918"/>
    </source>
</evidence>
<organism evidence="1 2">
    <name type="scientific">Candidatus Ruthenibacterium merdavium</name>
    <dbReference type="NCBI Taxonomy" id="2838752"/>
    <lineage>
        <taxon>Bacteria</taxon>
        <taxon>Bacillati</taxon>
        <taxon>Bacillota</taxon>
        <taxon>Clostridia</taxon>
        <taxon>Eubacteriales</taxon>
        <taxon>Oscillospiraceae</taxon>
        <taxon>Ruthenibacterium</taxon>
    </lineage>
</organism>